<dbReference type="EMBL" id="CADCUO010000016">
    <property type="protein sequence ID" value="CAA9373022.1"/>
    <property type="molecule type" value="Genomic_DNA"/>
</dbReference>
<organism evidence="1">
    <name type="scientific">uncultured Propionibacteriaceae bacterium</name>
    <dbReference type="NCBI Taxonomy" id="257457"/>
    <lineage>
        <taxon>Bacteria</taxon>
        <taxon>Bacillati</taxon>
        <taxon>Actinomycetota</taxon>
        <taxon>Actinomycetes</taxon>
        <taxon>Propionibacteriales</taxon>
        <taxon>Propionibacteriaceae</taxon>
        <taxon>environmental samples</taxon>
    </lineage>
</organism>
<reference evidence="1" key="1">
    <citation type="submission" date="2020-02" db="EMBL/GenBank/DDBJ databases">
        <authorList>
            <person name="Meier V. D."/>
        </authorList>
    </citation>
    <scope>NUCLEOTIDE SEQUENCE</scope>
    <source>
        <strain evidence="1">AVDCRST_MAG75</strain>
    </source>
</reference>
<proteinExistence type="predicted"/>
<dbReference type="AlphaFoldDB" id="A0A6J4MZ53"/>
<gene>
    <name evidence="1" type="ORF">AVDCRST_MAG75-249</name>
</gene>
<evidence type="ECO:0000313" key="1">
    <source>
        <dbReference type="EMBL" id="CAA9373022.1"/>
    </source>
</evidence>
<protein>
    <submittedName>
        <fullName evidence="1">Uncharacterized protein</fullName>
    </submittedName>
</protein>
<sequence length="70" mass="7412">MVQFHPVVRAATCERVDGQCKRRLFGPPPEGGLEVEVGGVSVESASQALVLDEAHQVGVGLHGFSSLWSP</sequence>
<name>A0A6J4MZ53_9ACTN</name>
<accession>A0A6J4MZ53</accession>